<dbReference type="InterPro" id="IPR003661">
    <property type="entry name" value="HisK_dim/P_dom"/>
</dbReference>
<accession>A0AAJ4IFK4</accession>
<keyword evidence="4" id="KW-1003">Cell membrane</keyword>
<evidence type="ECO:0000313" key="21">
    <source>
        <dbReference type="Proteomes" id="UP000594435"/>
    </source>
</evidence>
<keyword evidence="13" id="KW-0902">Two-component regulatory system</keyword>
<dbReference type="FunFam" id="1.10.287.130:FF:000049">
    <property type="entry name" value="C4-dicarboxylate transport sensor protein DctB"/>
    <property type="match status" value="1"/>
</dbReference>
<evidence type="ECO:0000256" key="5">
    <source>
        <dbReference type="ARBA" id="ARBA00022519"/>
    </source>
</evidence>
<dbReference type="InterPro" id="IPR005467">
    <property type="entry name" value="His_kinase_dom"/>
</dbReference>
<evidence type="ECO:0000256" key="6">
    <source>
        <dbReference type="ARBA" id="ARBA00022553"/>
    </source>
</evidence>
<proteinExistence type="predicted"/>
<keyword evidence="8 17" id="KW-0812">Transmembrane</keyword>
<name>A0AAJ4IFK4_9VIBR</name>
<evidence type="ECO:0000256" key="13">
    <source>
        <dbReference type="ARBA" id="ARBA00023012"/>
    </source>
</evidence>
<keyword evidence="10 20" id="KW-0418">Kinase</keyword>
<dbReference type="Gene3D" id="3.30.565.10">
    <property type="entry name" value="Histidine kinase-like ATPase, C-terminal domain"/>
    <property type="match status" value="1"/>
</dbReference>
<dbReference type="InterPro" id="IPR036890">
    <property type="entry name" value="HATPase_C_sf"/>
</dbReference>
<keyword evidence="9" id="KW-0547">Nucleotide-binding</keyword>
<evidence type="ECO:0000256" key="16">
    <source>
        <dbReference type="SAM" id="Coils"/>
    </source>
</evidence>
<evidence type="ECO:0000256" key="12">
    <source>
        <dbReference type="ARBA" id="ARBA00022989"/>
    </source>
</evidence>
<dbReference type="GO" id="GO:0000155">
    <property type="term" value="F:phosphorelay sensor kinase activity"/>
    <property type="evidence" value="ECO:0007669"/>
    <property type="project" value="InterPro"/>
</dbReference>
<evidence type="ECO:0000256" key="14">
    <source>
        <dbReference type="ARBA" id="ARBA00023136"/>
    </source>
</evidence>
<evidence type="ECO:0000256" key="4">
    <source>
        <dbReference type="ARBA" id="ARBA00022475"/>
    </source>
</evidence>
<dbReference type="Gene3D" id="3.30.450.20">
    <property type="entry name" value="PAS domain"/>
    <property type="match status" value="1"/>
</dbReference>
<evidence type="ECO:0000259" key="19">
    <source>
        <dbReference type="PROSITE" id="PS50885"/>
    </source>
</evidence>
<keyword evidence="16" id="KW-0175">Coiled coil</keyword>
<dbReference type="EMBL" id="CP065218">
    <property type="protein sequence ID" value="QPL55979.1"/>
    <property type="molecule type" value="Genomic_DNA"/>
</dbReference>
<feature type="domain" description="Histidine kinase" evidence="18">
    <location>
        <begin position="572"/>
        <end position="786"/>
    </location>
</feature>
<dbReference type="AlphaFoldDB" id="A0AAJ4IFK4"/>
<dbReference type="PIRSF" id="PIRSF037119">
    <property type="entry name" value="STHK_PgtB"/>
    <property type="match status" value="1"/>
</dbReference>
<organism evidence="20 21">
    <name type="scientific">Vibrio navarrensis</name>
    <dbReference type="NCBI Taxonomy" id="29495"/>
    <lineage>
        <taxon>Bacteria</taxon>
        <taxon>Pseudomonadati</taxon>
        <taxon>Pseudomonadota</taxon>
        <taxon>Gammaproteobacteria</taxon>
        <taxon>Vibrionales</taxon>
        <taxon>Vibrionaceae</taxon>
        <taxon>Vibrio</taxon>
    </lineage>
</organism>
<dbReference type="GO" id="GO:0005524">
    <property type="term" value="F:ATP binding"/>
    <property type="evidence" value="ECO:0007669"/>
    <property type="project" value="UniProtKB-KW"/>
</dbReference>
<dbReference type="Pfam" id="PF00512">
    <property type="entry name" value="HisKA"/>
    <property type="match status" value="1"/>
</dbReference>
<dbReference type="PRINTS" id="PR00344">
    <property type="entry name" value="BCTRLSENSOR"/>
</dbReference>
<evidence type="ECO:0000313" key="20">
    <source>
        <dbReference type="EMBL" id="QPL55979.1"/>
    </source>
</evidence>
<dbReference type="EC" id="2.7.13.3" evidence="3"/>
<evidence type="ECO:0000256" key="17">
    <source>
        <dbReference type="SAM" id="Phobius"/>
    </source>
</evidence>
<dbReference type="PROSITE" id="PS50109">
    <property type="entry name" value="HIS_KIN"/>
    <property type="match status" value="1"/>
</dbReference>
<evidence type="ECO:0000256" key="10">
    <source>
        <dbReference type="ARBA" id="ARBA00022777"/>
    </source>
</evidence>
<dbReference type="PROSITE" id="PS50885">
    <property type="entry name" value="HAMP"/>
    <property type="match status" value="1"/>
</dbReference>
<keyword evidence="14 17" id="KW-0472">Membrane</keyword>
<evidence type="ECO:0000256" key="9">
    <source>
        <dbReference type="ARBA" id="ARBA00022741"/>
    </source>
</evidence>
<protein>
    <recommendedName>
        <fullName evidence="15">C4-dicarboxylate transport sensor protein DctB</fullName>
        <ecNumber evidence="3">2.7.13.3</ecNumber>
    </recommendedName>
</protein>
<evidence type="ECO:0000256" key="11">
    <source>
        <dbReference type="ARBA" id="ARBA00022840"/>
    </source>
</evidence>
<feature type="coiled-coil region" evidence="16">
    <location>
        <begin position="536"/>
        <end position="563"/>
    </location>
</feature>
<dbReference type="SMART" id="SM00304">
    <property type="entry name" value="HAMP"/>
    <property type="match status" value="1"/>
</dbReference>
<sequence>MRKMNTIGIKLVMAFASSTLLLTVVCLIAWTTWSGLDSRVSRLLHENVPRYNASYLLESRSSEARRRIEQIRRVNSKVDLDNQLQALISQLAQTQSIVGQLQTQQPLQNTQLDRLEDSYQQLTAATQKYAALISLRIDSQRQIDLLQEQLDWIHIDIRTELMPLRQEVDWQISRNTKQEQVRDLLTQLNSIQQVMDLETNVYDLVLDVTGASQLGHVNNGMKVIQYRSEELFQISQPLLDWSSSIAFQQLLNELNTLLQHRGSLHLQLLDNVALNGQITEQQREIEQVIADIHKQIGAMVAEADAAFHTVKSETTKVVKYGNQVLIACFTISILTSLLLAYYFIHRRIVVRLLSLSSSIDAIINDDLHHPIVVDGRDEIGRLSAKLIEYGDKVKEMQRTNALSLINNTSASLITTDLYGAVESANVSARRLLQLDDTITAQPLWAVFPSGCTEALQALFFRESELMSHCHIELTVLFDLNHQTQYLHCEFSLFTHGHSEKVIVTINDVTEQMLANRTLEQRVAEKTRDLIERNAELKLQVEERQRAERHLQKTQSELIQAAKMAVVGQAMTSLAHELNQPLNAMSTYLYSASMFNQQSQPQQVADSLHYIESLKERMSKIINGLRHFARKTDTAQPETLNNLHDVIEHAILLISSKAKRQQVSISNGIPNELCVWGNSVELEQVFINLLVNSCDALSEQQRQRCVTLLHLHTTRTRHMIAVADNGAGFDIGIVDKLFTPFTTTKEIGLGLGMNICQSIVKKHKGDIYLASALSGGAMVVLELPYEH</sequence>
<dbReference type="PANTHER" id="PTHR43065">
    <property type="entry name" value="SENSOR HISTIDINE KINASE"/>
    <property type="match status" value="1"/>
</dbReference>
<keyword evidence="11" id="KW-0067">ATP-binding</keyword>
<dbReference type="Pfam" id="PF02518">
    <property type="entry name" value="HATPase_c"/>
    <property type="match status" value="1"/>
</dbReference>
<keyword evidence="7" id="KW-0808">Transferase</keyword>
<keyword evidence="6" id="KW-0597">Phosphoprotein</keyword>
<keyword evidence="5" id="KW-0997">Cell inner membrane</keyword>
<dbReference type="SUPFAM" id="SSF47384">
    <property type="entry name" value="Homodimeric domain of signal transducing histidine kinase"/>
    <property type="match status" value="1"/>
</dbReference>
<dbReference type="SMART" id="SM00387">
    <property type="entry name" value="HATPase_c"/>
    <property type="match status" value="1"/>
</dbReference>
<dbReference type="Gene3D" id="1.10.287.130">
    <property type="match status" value="1"/>
</dbReference>
<feature type="domain" description="HAMP" evidence="19">
    <location>
        <begin position="346"/>
        <end position="398"/>
    </location>
</feature>
<comment type="catalytic activity">
    <reaction evidence="1">
        <text>ATP + protein L-histidine = ADP + protein N-phospho-L-histidine.</text>
        <dbReference type="EC" id="2.7.13.3"/>
    </reaction>
</comment>
<dbReference type="InterPro" id="IPR036097">
    <property type="entry name" value="HisK_dim/P_sf"/>
</dbReference>
<evidence type="ECO:0000256" key="3">
    <source>
        <dbReference type="ARBA" id="ARBA00012438"/>
    </source>
</evidence>
<evidence type="ECO:0000259" key="18">
    <source>
        <dbReference type="PROSITE" id="PS50109"/>
    </source>
</evidence>
<dbReference type="PANTHER" id="PTHR43065:SF10">
    <property type="entry name" value="PEROXIDE STRESS-ACTIVATED HISTIDINE KINASE MAK3"/>
    <property type="match status" value="1"/>
</dbReference>
<dbReference type="Gene3D" id="6.10.340.10">
    <property type="match status" value="1"/>
</dbReference>
<evidence type="ECO:0000256" key="15">
    <source>
        <dbReference type="ARBA" id="ARBA00073143"/>
    </source>
</evidence>
<comment type="subcellular location">
    <subcellularLocation>
        <location evidence="2">Cell inner membrane</location>
        <topology evidence="2">Multi-pass membrane protein</topology>
    </subcellularLocation>
</comment>
<dbReference type="Proteomes" id="UP000594435">
    <property type="component" value="Chromosome 2"/>
</dbReference>
<evidence type="ECO:0000256" key="8">
    <source>
        <dbReference type="ARBA" id="ARBA00022692"/>
    </source>
</evidence>
<dbReference type="CDD" id="cd00082">
    <property type="entry name" value="HisKA"/>
    <property type="match status" value="1"/>
</dbReference>
<evidence type="ECO:0000256" key="1">
    <source>
        <dbReference type="ARBA" id="ARBA00000085"/>
    </source>
</evidence>
<dbReference type="SMART" id="SM00388">
    <property type="entry name" value="HisKA"/>
    <property type="match status" value="1"/>
</dbReference>
<evidence type="ECO:0000256" key="2">
    <source>
        <dbReference type="ARBA" id="ARBA00004429"/>
    </source>
</evidence>
<dbReference type="InterPro" id="IPR004358">
    <property type="entry name" value="Sig_transdc_His_kin-like_C"/>
</dbReference>
<keyword evidence="12 17" id="KW-1133">Transmembrane helix</keyword>
<dbReference type="InterPro" id="IPR003594">
    <property type="entry name" value="HATPase_dom"/>
</dbReference>
<dbReference type="InterPro" id="IPR017116">
    <property type="entry name" value="Sig_transdc_His_kinase_PgtB"/>
</dbReference>
<dbReference type="SUPFAM" id="SSF55874">
    <property type="entry name" value="ATPase domain of HSP90 chaperone/DNA topoisomerase II/histidine kinase"/>
    <property type="match status" value="1"/>
</dbReference>
<dbReference type="InterPro" id="IPR003660">
    <property type="entry name" value="HAMP_dom"/>
</dbReference>
<dbReference type="GO" id="GO:0005886">
    <property type="term" value="C:plasma membrane"/>
    <property type="evidence" value="ECO:0007669"/>
    <property type="project" value="UniProtKB-SubCell"/>
</dbReference>
<feature type="transmembrane region" description="Helical" evidence="17">
    <location>
        <begin position="12"/>
        <end position="33"/>
    </location>
</feature>
<evidence type="ECO:0000256" key="7">
    <source>
        <dbReference type="ARBA" id="ARBA00022679"/>
    </source>
</evidence>
<gene>
    <name evidence="20" type="ORF">I3X05_17815</name>
</gene>
<reference evidence="20 21" key="1">
    <citation type="submission" date="2020-11" db="EMBL/GenBank/DDBJ databases">
        <title>Complete and Circularized Genome Assembly of a human isolate of Vibrio navarrensis biotype pommerensis with MiSeq and MinION Sequence Data.</title>
        <authorList>
            <person name="Schwartz K."/>
            <person name="Borowiak M."/>
            <person name="Deneke C."/>
            <person name="Balau V."/>
            <person name="Metelmann C."/>
            <person name="Strauch E."/>
        </authorList>
    </citation>
    <scope>NUCLEOTIDE SEQUENCE [LARGE SCALE GENOMIC DNA]</scope>
    <source>
        <strain evidence="20 21">20-VB00237</strain>
    </source>
</reference>